<feature type="transmembrane region" description="Helical" evidence="10">
    <location>
        <begin position="69"/>
        <end position="90"/>
    </location>
</feature>
<name>A0A7S0YK55_9CRYP</name>
<feature type="region of interest" description="Disordered" evidence="9">
    <location>
        <begin position="1"/>
        <end position="21"/>
    </location>
</feature>
<keyword evidence="8 10" id="KW-0472">Membrane</keyword>
<dbReference type="PANTHER" id="PTHR31586">
    <property type="entry name" value="CYTOCHROME C OXIDASE PROTEIN 20"/>
    <property type="match status" value="1"/>
</dbReference>
<feature type="compositionally biased region" description="Basic and acidic residues" evidence="9">
    <location>
        <begin position="1"/>
        <end position="12"/>
    </location>
</feature>
<keyword evidence="6 10" id="KW-1133">Transmembrane helix</keyword>
<proteinExistence type="inferred from homology"/>
<evidence type="ECO:0000256" key="6">
    <source>
        <dbReference type="ARBA" id="ARBA00022989"/>
    </source>
</evidence>
<evidence type="ECO:0000256" key="7">
    <source>
        <dbReference type="ARBA" id="ARBA00023128"/>
    </source>
</evidence>
<evidence type="ECO:0000256" key="2">
    <source>
        <dbReference type="ARBA" id="ARBA00009575"/>
    </source>
</evidence>
<evidence type="ECO:0000256" key="8">
    <source>
        <dbReference type="ARBA" id="ARBA00023136"/>
    </source>
</evidence>
<keyword evidence="5" id="KW-0999">Mitochondrion inner membrane</keyword>
<evidence type="ECO:0000313" key="11">
    <source>
        <dbReference type="EMBL" id="CAD8780278.1"/>
    </source>
</evidence>
<accession>A0A7S0YK55</accession>
<dbReference type="InterPro" id="IPR022533">
    <property type="entry name" value="Cox20"/>
</dbReference>
<comment type="similarity">
    <text evidence="2">Belongs to the COX20 family.</text>
</comment>
<evidence type="ECO:0000256" key="3">
    <source>
        <dbReference type="ARBA" id="ARBA00017689"/>
    </source>
</evidence>
<evidence type="ECO:0000256" key="5">
    <source>
        <dbReference type="ARBA" id="ARBA00022792"/>
    </source>
</evidence>
<evidence type="ECO:0000256" key="9">
    <source>
        <dbReference type="SAM" id="MobiDB-lite"/>
    </source>
</evidence>
<gene>
    <name evidence="11" type="ORF">HTEP1355_LOCUS1910</name>
</gene>
<evidence type="ECO:0000256" key="10">
    <source>
        <dbReference type="SAM" id="Phobius"/>
    </source>
</evidence>
<dbReference type="Pfam" id="PF12597">
    <property type="entry name" value="Cox20"/>
    <property type="match status" value="1"/>
</dbReference>
<dbReference type="GO" id="GO:0033617">
    <property type="term" value="P:mitochondrial respiratory chain complex IV assembly"/>
    <property type="evidence" value="ECO:0007669"/>
    <property type="project" value="InterPro"/>
</dbReference>
<dbReference type="EMBL" id="HBFN01003160">
    <property type="protein sequence ID" value="CAD8780278.1"/>
    <property type="molecule type" value="Transcribed_RNA"/>
</dbReference>
<keyword evidence="7" id="KW-0496">Mitochondrion</keyword>
<organism evidence="11">
    <name type="scientific">Hemiselmis tepida</name>
    <dbReference type="NCBI Taxonomy" id="464990"/>
    <lineage>
        <taxon>Eukaryota</taxon>
        <taxon>Cryptophyceae</taxon>
        <taxon>Cryptomonadales</taxon>
        <taxon>Hemiselmidaceae</taxon>
        <taxon>Hemiselmis</taxon>
    </lineage>
</organism>
<comment type="subcellular location">
    <subcellularLocation>
        <location evidence="1">Mitochondrion inner membrane</location>
    </subcellularLocation>
</comment>
<protein>
    <recommendedName>
        <fullName evidence="3">Cytochrome c oxidase assembly protein COX20, mitochondrial</fullName>
    </recommendedName>
</protein>
<reference evidence="11" key="1">
    <citation type="submission" date="2021-01" db="EMBL/GenBank/DDBJ databases">
        <authorList>
            <person name="Corre E."/>
            <person name="Pelletier E."/>
            <person name="Niang G."/>
            <person name="Scheremetjew M."/>
            <person name="Finn R."/>
            <person name="Kale V."/>
            <person name="Holt S."/>
            <person name="Cochrane G."/>
            <person name="Meng A."/>
            <person name="Brown T."/>
            <person name="Cohen L."/>
        </authorList>
    </citation>
    <scope>NUCLEOTIDE SEQUENCE</scope>
    <source>
        <strain evidence="11">CCMP443</strain>
    </source>
</reference>
<evidence type="ECO:0000256" key="1">
    <source>
        <dbReference type="ARBA" id="ARBA00004273"/>
    </source>
</evidence>
<sequence length="128" mass="14311">MGSDPLTRKPAEDNDTAYGSSREVIPLPDDAAAWWNLRSAPCFRETMMWSIGGSSLMGSLQIIRRRPAMQIGNVFVGTFTFLSLACWGVCRYETSMRHKAVSEAIVEQNSRQAQIERANREQAAKEKA</sequence>
<dbReference type="PANTHER" id="PTHR31586:SF1">
    <property type="entry name" value="CYTOCHROME C OXIDASE ASSEMBLY PROTEIN COX20, MITOCHONDRIAL"/>
    <property type="match status" value="1"/>
</dbReference>
<evidence type="ECO:0000256" key="4">
    <source>
        <dbReference type="ARBA" id="ARBA00022692"/>
    </source>
</evidence>
<dbReference type="AlphaFoldDB" id="A0A7S0YK55"/>
<keyword evidence="4 10" id="KW-0812">Transmembrane</keyword>
<dbReference type="GO" id="GO:0005743">
    <property type="term" value="C:mitochondrial inner membrane"/>
    <property type="evidence" value="ECO:0007669"/>
    <property type="project" value="UniProtKB-SubCell"/>
</dbReference>